<dbReference type="GO" id="GO:0016757">
    <property type="term" value="F:glycosyltransferase activity"/>
    <property type="evidence" value="ECO:0007669"/>
    <property type="project" value="UniProtKB-KW"/>
</dbReference>
<dbReference type="Gene3D" id="3.40.50.2000">
    <property type="entry name" value="Glycogen Phosphorylase B"/>
    <property type="match status" value="2"/>
</dbReference>
<evidence type="ECO:0000259" key="2">
    <source>
        <dbReference type="Pfam" id="PF13439"/>
    </source>
</evidence>
<reference evidence="3 4" key="1">
    <citation type="submission" date="2024-09" db="EMBL/GenBank/DDBJ databases">
        <authorList>
            <person name="Sun Q."/>
            <person name="Mori K."/>
        </authorList>
    </citation>
    <scope>NUCLEOTIDE SEQUENCE [LARGE SCALE GENOMIC DNA]</scope>
    <source>
        <strain evidence="3 4">NCAIM B.02340</strain>
    </source>
</reference>
<comment type="caution">
    <text evidence="3">The sequence shown here is derived from an EMBL/GenBank/DDBJ whole genome shotgun (WGS) entry which is preliminary data.</text>
</comment>
<feature type="domain" description="Glycosyl transferase family 1" evidence="1">
    <location>
        <begin position="173"/>
        <end position="326"/>
    </location>
</feature>
<dbReference type="InterPro" id="IPR028098">
    <property type="entry name" value="Glyco_trans_4-like_N"/>
</dbReference>
<accession>A0ABV6Q5L9</accession>
<keyword evidence="3" id="KW-0808">Transferase</keyword>
<feature type="domain" description="Glycosyltransferase subfamily 4-like N-terminal" evidence="2">
    <location>
        <begin position="1"/>
        <end position="164"/>
    </location>
</feature>
<dbReference type="InterPro" id="IPR001296">
    <property type="entry name" value="Glyco_trans_1"/>
</dbReference>
<dbReference type="EC" id="2.4.-.-" evidence="3"/>
<dbReference type="Proteomes" id="UP001589830">
    <property type="component" value="Unassembled WGS sequence"/>
</dbReference>
<dbReference type="Pfam" id="PF00534">
    <property type="entry name" value="Glycos_transf_1"/>
    <property type="match status" value="1"/>
</dbReference>
<dbReference type="CDD" id="cd03811">
    <property type="entry name" value="GT4_GT28_WabH-like"/>
    <property type="match status" value="1"/>
</dbReference>
<dbReference type="PANTHER" id="PTHR12526">
    <property type="entry name" value="GLYCOSYLTRANSFERASE"/>
    <property type="match status" value="1"/>
</dbReference>
<organism evidence="3 4">
    <name type="scientific">Thermus composti</name>
    <dbReference type="NCBI Taxonomy" id="532059"/>
    <lineage>
        <taxon>Bacteria</taxon>
        <taxon>Thermotogati</taxon>
        <taxon>Deinococcota</taxon>
        <taxon>Deinococci</taxon>
        <taxon>Thermales</taxon>
        <taxon>Thermaceae</taxon>
        <taxon>Thermus</taxon>
    </lineage>
</organism>
<evidence type="ECO:0000259" key="1">
    <source>
        <dbReference type="Pfam" id="PF00534"/>
    </source>
</evidence>
<keyword evidence="4" id="KW-1185">Reference proteome</keyword>
<evidence type="ECO:0000313" key="4">
    <source>
        <dbReference type="Proteomes" id="UP001589830"/>
    </source>
</evidence>
<sequence>MERVYLDLAKAFLTRGLAVDMVLAKAEGPLLRDLPEGINLVDLNVPRRLRLVRAYPALRDYFARRKPKVAIPVWDYVDLVPLWAAWRSQIPCLWVLHNTPSYLRDVRGLKGRVAVWGARKALREALCHPLARVGAVSLGVAEAFARFVGAEPSLIKVLPNPLDRGRIVALAKEEPSELPLDKGEPFLVAVGRLHSQKGFDLLLRAYAFLVKQKPFLEAKLLILGDGPERAKLEALTDLLGLSSRVFFLGYRANPYPYLRLARGLVVSSRYEGLPTVILEALALKKPVVAAESEGGVAEALAWGKLGILVPRTVEGLAQGMEQLLVRGMELPEEELEAHLERYSLESAVRAYLEVMGELWG</sequence>
<keyword evidence="3" id="KW-0328">Glycosyltransferase</keyword>
<dbReference type="EMBL" id="JBHLTW010000041">
    <property type="protein sequence ID" value="MFC0596458.1"/>
    <property type="molecule type" value="Genomic_DNA"/>
</dbReference>
<dbReference type="Pfam" id="PF13439">
    <property type="entry name" value="Glyco_transf_4"/>
    <property type="match status" value="1"/>
</dbReference>
<gene>
    <name evidence="3" type="ORF">ACFFFP_09825</name>
</gene>
<proteinExistence type="predicted"/>
<dbReference type="SUPFAM" id="SSF53756">
    <property type="entry name" value="UDP-Glycosyltransferase/glycogen phosphorylase"/>
    <property type="match status" value="1"/>
</dbReference>
<evidence type="ECO:0000313" key="3">
    <source>
        <dbReference type="EMBL" id="MFC0596458.1"/>
    </source>
</evidence>
<protein>
    <submittedName>
        <fullName evidence="3">Glycosyltransferase</fullName>
        <ecNumber evidence="3">2.4.-.-</ecNumber>
    </submittedName>
</protein>
<name>A0ABV6Q5L9_9DEIN</name>